<dbReference type="InterPro" id="IPR001782">
    <property type="entry name" value="Flag_FlgI"/>
</dbReference>
<keyword evidence="5 6" id="KW-0975">Bacterial flagellum</keyword>
<sequence precursor="true">MKLQTLFTYLVLSACILCATPLANAQRIKDLATVQGVRSNQLVGYGLVVGLPGTGETSPFTEQSFRTMLSNFGISLPSNVKPKIKNVAAVAVHADLPAFAKPGQTIDITVSSIGEAASLQGGTLLQTFMKGLDGEIYAVAQGSLVVSGFGAQGNDGSRIVSNTPTVGTIANGAVVERSVPSGFMQNDYLTLNLNNPDFSTAQAMSDEINRRLGADPSKGYAIATPLDAASVKVSAPRDVGQRIGFLATIENFEFTPAKAPARIVINSRTGTIVVGQDVRLLPAAITHGGLTVTISENVDVNQPNPLGGGETVVAARSIVDVDLGDSRMFTFDPGVSLETLVRAVNEIGAAPGDLMAILEALRQAGALQGELIVI</sequence>
<dbReference type="EMBL" id="BSOT01000005">
    <property type="protein sequence ID" value="GLR70794.1"/>
    <property type="molecule type" value="Genomic_DNA"/>
</dbReference>
<comment type="subunit">
    <text evidence="6">The basal body constitutes a major portion of the flagellar organelle and consists of four rings (L,P,S, and M) mounted on a central rod.</text>
</comment>
<reference evidence="7" key="2">
    <citation type="submission" date="2023-01" db="EMBL/GenBank/DDBJ databases">
        <title>Draft genome sequence of Agaribacter marinus strain NBRC 110023.</title>
        <authorList>
            <person name="Sun Q."/>
            <person name="Mori K."/>
        </authorList>
    </citation>
    <scope>NUCLEOTIDE SEQUENCE</scope>
    <source>
        <strain evidence="7">NBRC 110023</strain>
    </source>
</reference>
<gene>
    <name evidence="7" type="primary">flgI_2</name>
    <name evidence="6" type="synonym">flgI</name>
    <name evidence="7" type="ORF">GCM10007852_17020</name>
</gene>
<dbReference type="GO" id="GO:0009428">
    <property type="term" value="C:bacterial-type flagellum basal body, distal rod, P ring"/>
    <property type="evidence" value="ECO:0007669"/>
    <property type="project" value="InterPro"/>
</dbReference>
<evidence type="ECO:0000256" key="4">
    <source>
        <dbReference type="ARBA" id="ARBA00022729"/>
    </source>
</evidence>
<comment type="function">
    <text evidence="1 6">Assembles around the rod to form the L-ring and probably protects the motor/basal body from shearing forces during rotation.</text>
</comment>
<dbReference type="Proteomes" id="UP001156601">
    <property type="component" value="Unassembled WGS sequence"/>
</dbReference>
<evidence type="ECO:0000313" key="8">
    <source>
        <dbReference type="Proteomes" id="UP001156601"/>
    </source>
</evidence>
<evidence type="ECO:0000256" key="5">
    <source>
        <dbReference type="ARBA" id="ARBA00023143"/>
    </source>
</evidence>
<dbReference type="Pfam" id="PF02119">
    <property type="entry name" value="FlgI"/>
    <property type="match status" value="1"/>
</dbReference>
<evidence type="ECO:0000256" key="6">
    <source>
        <dbReference type="HAMAP-Rule" id="MF_00416"/>
    </source>
</evidence>
<dbReference type="PANTHER" id="PTHR30381:SF0">
    <property type="entry name" value="FLAGELLAR P-RING PROTEIN"/>
    <property type="match status" value="1"/>
</dbReference>
<keyword evidence="7" id="KW-0969">Cilium</keyword>
<evidence type="ECO:0000256" key="1">
    <source>
        <dbReference type="ARBA" id="ARBA00002591"/>
    </source>
</evidence>
<keyword evidence="7" id="KW-0282">Flagellum</keyword>
<comment type="caution">
    <text evidence="7">The sequence shown here is derived from an EMBL/GenBank/DDBJ whole genome shotgun (WGS) entry which is preliminary data.</text>
</comment>
<dbReference type="RefSeq" id="WP_284217074.1">
    <property type="nucleotide sequence ID" value="NZ_BSOT01000005.1"/>
</dbReference>
<comment type="subcellular location">
    <subcellularLocation>
        <location evidence="2 6">Bacterial flagellum basal body</location>
    </subcellularLocation>
</comment>
<dbReference type="PROSITE" id="PS51257">
    <property type="entry name" value="PROKAR_LIPOPROTEIN"/>
    <property type="match status" value="1"/>
</dbReference>
<dbReference type="PANTHER" id="PTHR30381">
    <property type="entry name" value="FLAGELLAR P-RING PERIPLASMIC PROTEIN FLGI"/>
    <property type="match status" value="1"/>
</dbReference>
<organism evidence="7 8">
    <name type="scientific">Agaribacter marinus</name>
    <dbReference type="NCBI Taxonomy" id="1431249"/>
    <lineage>
        <taxon>Bacteria</taxon>
        <taxon>Pseudomonadati</taxon>
        <taxon>Pseudomonadota</taxon>
        <taxon>Gammaproteobacteria</taxon>
        <taxon>Alteromonadales</taxon>
        <taxon>Alteromonadaceae</taxon>
        <taxon>Agaribacter</taxon>
    </lineage>
</organism>
<keyword evidence="7" id="KW-0966">Cell projection</keyword>
<protein>
    <recommendedName>
        <fullName evidence="6">Flagellar P-ring protein</fullName>
    </recommendedName>
    <alternativeName>
        <fullName evidence="6">Basal body P-ring protein</fullName>
    </alternativeName>
</protein>
<accession>A0AA37SYU0</accession>
<keyword evidence="8" id="KW-1185">Reference proteome</keyword>
<dbReference type="GO" id="GO:0071973">
    <property type="term" value="P:bacterial-type flagellum-dependent cell motility"/>
    <property type="evidence" value="ECO:0007669"/>
    <property type="project" value="InterPro"/>
</dbReference>
<feature type="signal peptide" evidence="6">
    <location>
        <begin position="1"/>
        <end position="25"/>
    </location>
</feature>
<name>A0AA37SYU0_9ALTE</name>
<evidence type="ECO:0000256" key="3">
    <source>
        <dbReference type="ARBA" id="ARBA00008994"/>
    </source>
</evidence>
<evidence type="ECO:0000313" key="7">
    <source>
        <dbReference type="EMBL" id="GLR70794.1"/>
    </source>
</evidence>
<evidence type="ECO:0000256" key="2">
    <source>
        <dbReference type="ARBA" id="ARBA00004117"/>
    </source>
</evidence>
<dbReference type="GO" id="GO:0005198">
    <property type="term" value="F:structural molecule activity"/>
    <property type="evidence" value="ECO:0007669"/>
    <property type="project" value="InterPro"/>
</dbReference>
<comment type="similarity">
    <text evidence="3 6">Belongs to the FlgI family.</text>
</comment>
<dbReference type="AlphaFoldDB" id="A0AA37SYU0"/>
<dbReference type="HAMAP" id="MF_00416">
    <property type="entry name" value="FlgI"/>
    <property type="match status" value="1"/>
</dbReference>
<feature type="chain" id="PRO_5041500012" description="Flagellar P-ring protein" evidence="6">
    <location>
        <begin position="26"/>
        <end position="374"/>
    </location>
</feature>
<dbReference type="NCBIfam" id="NF003676">
    <property type="entry name" value="PRK05303.1"/>
    <property type="match status" value="1"/>
</dbReference>
<reference evidence="7" key="1">
    <citation type="journal article" date="2014" name="Int. J. Syst. Evol. Microbiol.">
        <title>Complete genome sequence of Corynebacterium casei LMG S-19264T (=DSM 44701T), isolated from a smear-ripened cheese.</title>
        <authorList>
            <consortium name="US DOE Joint Genome Institute (JGI-PGF)"/>
            <person name="Walter F."/>
            <person name="Albersmeier A."/>
            <person name="Kalinowski J."/>
            <person name="Ruckert C."/>
        </authorList>
    </citation>
    <scope>NUCLEOTIDE SEQUENCE</scope>
    <source>
        <strain evidence="7">NBRC 110023</strain>
    </source>
</reference>
<keyword evidence="4 6" id="KW-0732">Signal</keyword>
<dbReference type="PRINTS" id="PR01010">
    <property type="entry name" value="FLGPRINGFLGI"/>
</dbReference>
<dbReference type="GO" id="GO:0030288">
    <property type="term" value="C:outer membrane-bounded periplasmic space"/>
    <property type="evidence" value="ECO:0007669"/>
    <property type="project" value="InterPro"/>
</dbReference>
<proteinExistence type="inferred from homology"/>